<organism evidence="1 2">
    <name type="scientific">Stylosanthes scabra</name>
    <dbReference type="NCBI Taxonomy" id="79078"/>
    <lineage>
        <taxon>Eukaryota</taxon>
        <taxon>Viridiplantae</taxon>
        <taxon>Streptophyta</taxon>
        <taxon>Embryophyta</taxon>
        <taxon>Tracheophyta</taxon>
        <taxon>Spermatophyta</taxon>
        <taxon>Magnoliopsida</taxon>
        <taxon>eudicotyledons</taxon>
        <taxon>Gunneridae</taxon>
        <taxon>Pentapetalae</taxon>
        <taxon>rosids</taxon>
        <taxon>fabids</taxon>
        <taxon>Fabales</taxon>
        <taxon>Fabaceae</taxon>
        <taxon>Papilionoideae</taxon>
        <taxon>50 kb inversion clade</taxon>
        <taxon>dalbergioids sensu lato</taxon>
        <taxon>Dalbergieae</taxon>
        <taxon>Pterocarpus clade</taxon>
        <taxon>Stylosanthes</taxon>
    </lineage>
</organism>
<dbReference type="Proteomes" id="UP001341840">
    <property type="component" value="Unassembled WGS sequence"/>
</dbReference>
<comment type="caution">
    <text evidence="1">The sequence shown here is derived from an EMBL/GenBank/DDBJ whole genome shotgun (WGS) entry which is preliminary data.</text>
</comment>
<accession>A0ABU6YP85</accession>
<protein>
    <submittedName>
        <fullName evidence="1">Uncharacterized protein</fullName>
    </submittedName>
</protein>
<gene>
    <name evidence="1" type="ORF">PIB30_081156</name>
</gene>
<evidence type="ECO:0000313" key="1">
    <source>
        <dbReference type="EMBL" id="MED6212222.1"/>
    </source>
</evidence>
<evidence type="ECO:0000313" key="2">
    <source>
        <dbReference type="Proteomes" id="UP001341840"/>
    </source>
</evidence>
<name>A0ABU6YP85_9FABA</name>
<feature type="non-terminal residue" evidence="1">
    <location>
        <position position="1"/>
    </location>
</feature>
<sequence>QLEGPSTSSGFHESACMRQRIHTDFLQKSPLYSLKPVIRLDGISGSWKERRVDLQEVGQGHRPRLSGNTPVPTSSLLSMCNIHSGHPCLYGVHHVGQSSEKPSLLVVRFVTIVSVVGTSSTSCGSYHQGPVNTNRRYQGD</sequence>
<reference evidence="1 2" key="1">
    <citation type="journal article" date="2023" name="Plants (Basel)">
        <title>Bridging the Gap: Combining Genomics and Transcriptomics Approaches to Understand Stylosanthes scabra, an Orphan Legume from the Brazilian Caatinga.</title>
        <authorList>
            <person name="Ferreira-Neto J.R.C."/>
            <person name="da Silva M.D."/>
            <person name="Binneck E."/>
            <person name="de Melo N.F."/>
            <person name="da Silva R.H."/>
            <person name="de Melo A.L.T.M."/>
            <person name="Pandolfi V."/>
            <person name="Bustamante F.O."/>
            <person name="Brasileiro-Vidal A.C."/>
            <person name="Benko-Iseppon A.M."/>
        </authorList>
    </citation>
    <scope>NUCLEOTIDE SEQUENCE [LARGE SCALE GENOMIC DNA]</scope>
    <source>
        <tissue evidence="1">Leaves</tissue>
    </source>
</reference>
<keyword evidence="2" id="KW-1185">Reference proteome</keyword>
<dbReference type="EMBL" id="JASCZI010242860">
    <property type="protein sequence ID" value="MED6212222.1"/>
    <property type="molecule type" value="Genomic_DNA"/>
</dbReference>
<proteinExistence type="predicted"/>